<reference evidence="2 3" key="1">
    <citation type="submission" date="2018-11" db="EMBL/GenBank/DDBJ databases">
        <title>Genomic Encyclopedia of Type Strains, Phase IV (KMG-IV): sequencing the most valuable type-strain genomes for metagenomic binning, comparative biology and taxonomic classification.</title>
        <authorList>
            <person name="Goeker M."/>
        </authorList>
    </citation>
    <scope>NUCLEOTIDE SEQUENCE [LARGE SCALE GENOMIC DNA]</scope>
    <source>
        <strain evidence="2 3">DSM 5900</strain>
    </source>
</reference>
<sequence>MLNRLRHFFAPERRSTGTLGDPWTALLLGGAGPTASGTPVSVETAMRHPPVFSAVRTIAEPVGQLPLHIYERQAGGGRIRASDHPAARLLAEPNDWTSGDSFRADMTANMAARGNAFAYVNRGGGGEVVEMIALDPGTVTVERHATTLEPVYRLGGAEVDRSRILHLRTFNVGGQLGLSPIDQCREAIGLSMVLESYGAGLFGRGARPAGVLKHPKALTEPVITRLRASFEQLYRGGSNAGRVAVLEDGVTWEAMQLSSVDAQFLEMRIFQLREIARAFRIPAPLMNDLERVTKSSAEELGQQFLVWTLAPYLRAWQNALNRALFTAAERGRFYVEFLVDDLTRADLAARMAAYATAIAHGVLNPDEVREMENRRPYQGGEVFTRPQNVGPVANGQQPPANVGATP</sequence>
<dbReference type="InterPro" id="IPR006944">
    <property type="entry name" value="Phage/GTA_portal"/>
</dbReference>
<feature type="region of interest" description="Disordered" evidence="1">
    <location>
        <begin position="378"/>
        <end position="406"/>
    </location>
</feature>
<dbReference type="EMBL" id="RJKX01000015">
    <property type="protein sequence ID" value="ROP84251.1"/>
    <property type="molecule type" value="Genomic_DNA"/>
</dbReference>
<proteinExistence type="predicted"/>
<gene>
    <name evidence="2" type="ORF">EDC65_3600</name>
</gene>
<name>A0A3N1KUJ4_9PROT</name>
<keyword evidence="3" id="KW-1185">Reference proteome</keyword>
<dbReference type="AlphaFoldDB" id="A0A3N1KUJ4"/>
<dbReference type="Pfam" id="PF04860">
    <property type="entry name" value="Phage_portal"/>
    <property type="match status" value="1"/>
</dbReference>
<evidence type="ECO:0000313" key="2">
    <source>
        <dbReference type="EMBL" id="ROP84251.1"/>
    </source>
</evidence>
<dbReference type="Gene3D" id="1.20.1270.210">
    <property type="match status" value="1"/>
</dbReference>
<organism evidence="2 3">
    <name type="scientific">Stella humosa</name>
    <dbReference type="NCBI Taxonomy" id="94"/>
    <lineage>
        <taxon>Bacteria</taxon>
        <taxon>Pseudomonadati</taxon>
        <taxon>Pseudomonadota</taxon>
        <taxon>Alphaproteobacteria</taxon>
        <taxon>Rhodospirillales</taxon>
        <taxon>Stellaceae</taxon>
        <taxon>Stella</taxon>
    </lineage>
</organism>
<dbReference type="Gene3D" id="3.40.140.120">
    <property type="match status" value="1"/>
</dbReference>
<dbReference type="Gene3D" id="3.30.1120.70">
    <property type="match status" value="1"/>
</dbReference>
<dbReference type="NCBIfam" id="TIGR01537">
    <property type="entry name" value="portal_HK97"/>
    <property type="match status" value="1"/>
</dbReference>
<dbReference type="Proteomes" id="UP000278222">
    <property type="component" value="Unassembled WGS sequence"/>
</dbReference>
<dbReference type="RefSeq" id="WP_142235853.1">
    <property type="nucleotide sequence ID" value="NZ_AP019700.1"/>
</dbReference>
<comment type="caution">
    <text evidence="2">The sequence shown here is derived from an EMBL/GenBank/DDBJ whole genome shotgun (WGS) entry which is preliminary data.</text>
</comment>
<evidence type="ECO:0000313" key="3">
    <source>
        <dbReference type="Proteomes" id="UP000278222"/>
    </source>
</evidence>
<protein>
    <submittedName>
        <fullName evidence="2">HK97 family phage portal protein</fullName>
    </submittedName>
</protein>
<evidence type="ECO:0000256" key="1">
    <source>
        <dbReference type="SAM" id="MobiDB-lite"/>
    </source>
</evidence>
<dbReference type="OrthoDB" id="7592047at2"/>
<accession>A0A3N1KUJ4</accession>
<dbReference type="InterPro" id="IPR006427">
    <property type="entry name" value="Portal_HK97"/>
</dbReference>